<feature type="transmembrane region" description="Helical" evidence="5">
    <location>
        <begin position="235"/>
        <end position="256"/>
    </location>
</feature>
<dbReference type="HOGENOM" id="CLU_847184_0_0_1"/>
<dbReference type="OMA" id="QTIAMDN"/>
<dbReference type="GO" id="GO:0032977">
    <property type="term" value="F:membrane insertase activity"/>
    <property type="evidence" value="ECO:0000318"/>
    <property type="project" value="GO_Central"/>
</dbReference>
<dbReference type="InterPro" id="IPR001708">
    <property type="entry name" value="YidC/ALB3/OXA1/COX18"/>
</dbReference>
<dbReference type="GO" id="GO:0032979">
    <property type="term" value="P:protein insertion into mitochondrial inner membrane from matrix"/>
    <property type="evidence" value="ECO:0000318"/>
    <property type="project" value="GO_Central"/>
</dbReference>
<comment type="subcellular location">
    <subcellularLocation>
        <location evidence="1">Membrane</location>
        <topology evidence="1">Multi-pass membrane protein</topology>
    </subcellularLocation>
</comment>
<keyword evidence="2 5" id="KW-0812">Transmembrane</keyword>
<accession>F6T7B1</accession>
<reference evidence="6" key="4">
    <citation type="submission" date="2025-09" db="UniProtKB">
        <authorList>
            <consortium name="Ensembl"/>
        </authorList>
    </citation>
    <scope>IDENTIFICATION</scope>
</reference>
<evidence type="ECO:0000256" key="4">
    <source>
        <dbReference type="ARBA" id="ARBA00023136"/>
    </source>
</evidence>
<reference evidence="6" key="3">
    <citation type="submission" date="2025-08" db="UniProtKB">
        <authorList>
            <consortium name="Ensembl"/>
        </authorList>
    </citation>
    <scope>IDENTIFICATION</scope>
</reference>
<dbReference type="InParanoid" id="F6T7B1"/>
<keyword evidence="7" id="KW-1185">Reference proteome</keyword>
<dbReference type="CDD" id="cd20069">
    <property type="entry name" value="5TM_Oxa1-like"/>
    <property type="match status" value="1"/>
</dbReference>
<feature type="transmembrane region" description="Helical" evidence="5">
    <location>
        <begin position="161"/>
        <end position="181"/>
    </location>
</feature>
<dbReference type="GeneTree" id="ENSGT00530000063506"/>
<keyword evidence="4 5" id="KW-0472">Membrane</keyword>
<evidence type="ECO:0000313" key="6">
    <source>
        <dbReference type="Ensembl" id="ENSCINP00000015718.3"/>
    </source>
</evidence>
<dbReference type="PANTHER" id="PTHR12428:SF66">
    <property type="entry name" value="MITOCHONDRIAL INNER MEMBRANE PROTEIN OXA1L"/>
    <property type="match status" value="1"/>
</dbReference>
<dbReference type="PANTHER" id="PTHR12428">
    <property type="entry name" value="OXA1"/>
    <property type="match status" value="1"/>
</dbReference>
<dbReference type="GO" id="GO:0005743">
    <property type="term" value="C:mitochondrial inner membrane"/>
    <property type="evidence" value="ECO:0000318"/>
    <property type="project" value="GO_Central"/>
</dbReference>
<reference evidence="7" key="1">
    <citation type="journal article" date="2002" name="Science">
        <title>The draft genome of Ciona intestinalis: insights into chordate and vertebrate origins.</title>
        <authorList>
            <person name="Dehal P."/>
            <person name="Satou Y."/>
            <person name="Campbell R.K."/>
            <person name="Chapman J."/>
            <person name="Degnan B."/>
            <person name="De Tomaso A."/>
            <person name="Davidson B."/>
            <person name="Di Gregorio A."/>
            <person name="Gelpke M."/>
            <person name="Goodstein D.M."/>
            <person name="Harafuji N."/>
            <person name="Hastings K.E."/>
            <person name="Ho I."/>
            <person name="Hotta K."/>
            <person name="Huang W."/>
            <person name="Kawashima T."/>
            <person name="Lemaire P."/>
            <person name="Martinez D."/>
            <person name="Meinertzhagen I.A."/>
            <person name="Necula S."/>
            <person name="Nonaka M."/>
            <person name="Putnam N."/>
            <person name="Rash S."/>
            <person name="Saiga H."/>
            <person name="Satake M."/>
            <person name="Terry A."/>
            <person name="Yamada L."/>
            <person name="Wang H.G."/>
            <person name="Awazu S."/>
            <person name="Azumi K."/>
            <person name="Boore J."/>
            <person name="Branno M."/>
            <person name="Chin-Bow S."/>
            <person name="DeSantis R."/>
            <person name="Doyle S."/>
            <person name="Francino P."/>
            <person name="Keys D.N."/>
            <person name="Haga S."/>
            <person name="Hayashi H."/>
            <person name="Hino K."/>
            <person name="Imai K.S."/>
            <person name="Inaba K."/>
            <person name="Kano S."/>
            <person name="Kobayashi K."/>
            <person name="Kobayashi M."/>
            <person name="Lee B.I."/>
            <person name="Makabe K.W."/>
            <person name="Manohar C."/>
            <person name="Matassi G."/>
            <person name="Medina M."/>
            <person name="Mochizuki Y."/>
            <person name="Mount S."/>
            <person name="Morishita T."/>
            <person name="Miura S."/>
            <person name="Nakayama A."/>
            <person name="Nishizaka S."/>
            <person name="Nomoto H."/>
            <person name="Ohta F."/>
            <person name="Oishi K."/>
            <person name="Rigoutsos I."/>
            <person name="Sano M."/>
            <person name="Sasaki A."/>
            <person name="Sasakura Y."/>
            <person name="Shoguchi E."/>
            <person name="Shin-i T."/>
            <person name="Spagnuolo A."/>
            <person name="Stainier D."/>
            <person name="Suzuki M.M."/>
            <person name="Tassy O."/>
            <person name="Takatori N."/>
            <person name="Tokuoka M."/>
            <person name="Yagi K."/>
            <person name="Yoshizaki F."/>
            <person name="Wada S."/>
            <person name="Zhang C."/>
            <person name="Hyatt P.D."/>
            <person name="Larimer F."/>
            <person name="Detter C."/>
            <person name="Doggett N."/>
            <person name="Glavina T."/>
            <person name="Hawkins T."/>
            <person name="Richardson P."/>
            <person name="Lucas S."/>
            <person name="Kohara Y."/>
            <person name="Levine M."/>
            <person name="Satoh N."/>
            <person name="Rokhsar D.S."/>
        </authorList>
    </citation>
    <scope>NUCLEOTIDE SEQUENCE [LARGE SCALE GENOMIC DNA]</scope>
</reference>
<evidence type="ECO:0000256" key="3">
    <source>
        <dbReference type="ARBA" id="ARBA00022989"/>
    </source>
</evidence>
<dbReference type="STRING" id="7719.ENSCINP00000015718"/>
<evidence type="ECO:0000256" key="2">
    <source>
        <dbReference type="ARBA" id="ARBA00022692"/>
    </source>
</evidence>
<evidence type="ECO:0000256" key="5">
    <source>
        <dbReference type="SAM" id="Phobius"/>
    </source>
</evidence>
<keyword evidence="3 5" id="KW-1133">Transmembrane helix</keyword>
<proteinExistence type="predicted"/>
<evidence type="ECO:0000256" key="1">
    <source>
        <dbReference type="ARBA" id="ARBA00004141"/>
    </source>
</evidence>
<dbReference type="EMBL" id="EAAA01000977">
    <property type="status" value="NOT_ANNOTATED_CDS"/>
    <property type="molecule type" value="Genomic_DNA"/>
</dbReference>
<feature type="transmembrane region" description="Helical" evidence="5">
    <location>
        <begin position="276"/>
        <end position="295"/>
    </location>
</feature>
<name>F6T7B1_CIOIN</name>
<sequence length="328" mass="36500">MWTSRALRLCCGNSSANCRYAAFLLQSNARNYTNFSPYLTISSSNISTKTKQTFLTKTSLPMDLRLRNISLFGSKNETTAVNVTELSNSSETANSHELNFTNYPPSSETNLSENLDASVLGEHVEVVSQSFAELGLGGWDWPHHWIQSMLEFLNVQLGVPWIPAIAIATLTLRLLALPAYIRMRSFIARSHNSQPEQMRLQAAAKSATSKLEQQRKMLEYMDFLREKNINPVKALLYQLPIGITFLSFFSAMRGMTQAKVPSLMEGGALWFTDLTIVDPYFLLPTLSCTSLYLLFRFGGAATEVGPMAEVPFVLRDPKKGGPSESTNG</sequence>
<dbReference type="Ensembl" id="ENSCINT00000015718.3">
    <property type="protein sequence ID" value="ENSCINP00000015718.3"/>
    <property type="gene ID" value="ENSCING00000007672.3"/>
</dbReference>
<dbReference type="AlphaFoldDB" id="F6T7B1"/>
<organism evidence="6 7">
    <name type="scientific">Ciona intestinalis</name>
    <name type="common">Transparent sea squirt</name>
    <name type="synonym">Ascidia intestinalis</name>
    <dbReference type="NCBI Taxonomy" id="7719"/>
    <lineage>
        <taxon>Eukaryota</taxon>
        <taxon>Metazoa</taxon>
        <taxon>Chordata</taxon>
        <taxon>Tunicata</taxon>
        <taxon>Ascidiacea</taxon>
        <taxon>Phlebobranchia</taxon>
        <taxon>Cionidae</taxon>
        <taxon>Ciona</taxon>
    </lineage>
</organism>
<protein>
    <submittedName>
        <fullName evidence="6">Uncharacterized protein</fullName>
    </submittedName>
</protein>
<dbReference type="Proteomes" id="UP000008144">
    <property type="component" value="Chromosome 12"/>
</dbReference>
<reference evidence="6" key="2">
    <citation type="journal article" date="2008" name="Genome Biol.">
        <title>Improved genome assembly and evidence-based global gene model set for the chordate Ciona intestinalis: new insight into intron and operon populations.</title>
        <authorList>
            <person name="Satou Y."/>
            <person name="Mineta K."/>
            <person name="Ogasawara M."/>
            <person name="Sasakura Y."/>
            <person name="Shoguchi E."/>
            <person name="Ueno K."/>
            <person name="Yamada L."/>
            <person name="Matsumoto J."/>
            <person name="Wasserscheid J."/>
            <person name="Dewar K."/>
            <person name="Wiley G.B."/>
            <person name="Macmil S.L."/>
            <person name="Roe B.A."/>
            <person name="Zeller R.W."/>
            <person name="Hastings K.E."/>
            <person name="Lemaire P."/>
            <person name="Lindquist E."/>
            <person name="Endo T."/>
            <person name="Hotta K."/>
            <person name="Inaba K."/>
        </authorList>
    </citation>
    <scope>NUCLEOTIDE SEQUENCE [LARGE SCALE GENOMIC DNA]</scope>
    <source>
        <strain evidence="6">wild type</strain>
    </source>
</reference>
<evidence type="ECO:0000313" key="7">
    <source>
        <dbReference type="Proteomes" id="UP000008144"/>
    </source>
</evidence>